<sequence>AKDRWLAFEDDSPQKNSKRERKSFFPQIEEAVSLWAEQAIQDGITFN</sequence>
<name>A0A9N9HB99_9GLOM</name>
<protein>
    <submittedName>
        <fullName evidence="2">2002_t:CDS:1</fullName>
    </submittedName>
</protein>
<dbReference type="OrthoDB" id="2402233at2759"/>
<organism evidence="2 3">
    <name type="scientific">Paraglomus occultum</name>
    <dbReference type="NCBI Taxonomy" id="144539"/>
    <lineage>
        <taxon>Eukaryota</taxon>
        <taxon>Fungi</taxon>
        <taxon>Fungi incertae sedis</taxon>
        <taxon>Mucoromycota</taxon>
        <taxon>Glomeromycotina</taxon>
        <taxon>Glomeromycetes</taxon>
        <taxon>Paraglomerales</taxon>
        <taxon>Paraglomeraceae</taxon>
        <taxon>Paraglomus</taxon>
    </lineage>
</organism>
<reference evidence="2" key="1">
    <citation type="submission" date="2021-06" db="EMBL/GenBank/DDBJ databases">
        <authorList>
            <person name="Kallberg Y."/>
            <person name="Tangrot J."/>
            <person name="Rosling A."/>
        </authorList>
    </citation>
    <scope>NUCLEOTIDE SEQUENCE</scope>
    <source>
        <strain evidence="2">IA702</strain>
    </source>
</reference>
<evidence type="ECO:0000313" key="3">
    <source>
        <dbReference type="Proteomes" id="UP000789572"/>
    </source>
</evidence>
<comment type="caution">
    <text evidence="2">The sequence shown here is derived from an EMBL/GenBank/DDBJ whole genome shotgun (WGS) entry which is preliminary data.</text>
</comment>
<gene>
    <name evidence="2" type="ORF">POCULU_LOCUS11121</name>
</gene>
<dbReference type="EMBL" id="CAJVPJ010007160">
    <property type="protein sequence ID" value="CAG8673851.1"/>
    <property type="molecule type" value="Genomic_DNA"/>
</dbReference>
<feature type="non-terminal residue" evidence="2">
    <location>
        <position position="47"/>
    </location>
</feature>
<evidence type="ECO:0000313" key="2">
    <source>
        <dbReference type="EMBL" id="CAG8673851.1"/>
    </source>
</evidence>
<accession>A0A9N9HB99</accession>
<keyword evidence="3" id="KW-1185">Reference proteome</keyword>
<dbReference type="AlphaFoldDB" id="A0A9N9HB99"/>
<dbReference type="Proteomes" id="UP000789572">
    <property type="component" value="Unassembled WGS sequence"/>
</dbReference>
<proteinExistence type="predicted"/>
<feature type="region of interest" description="Disordered" evidence="1">
    <location>
        <begin position="1"/>
        <end position="22"/>
    </location>
</feature>
<evidence type="ECO:0000256" key="1">
    <source>
        <dbReference type="SAM" id="MobiDB-lite"/>
    </source>
</evidence>
<feature type="non-terminal residue" evidence="2">
    <location>
        <position position="1"/>
    </location>
</feature>